<evidence type="ECO:0000313" key="3">
    <source>
        <dbReference type="Proteomes" id="UP000323000"/>
    </source>
</evidence>
<comment type="caution">
    <text evidence="2">The sequence shown here is derived from an EMBL/GenBank/DDBJ whole genome shotgun (WGS) entry which is preliminary data.</text>
</comment>
<organism evidence="2 3">
    <name type="scientific">Acer yangbiense</name>
    <dbReference type="NCBI Taxonomy" id="1000413"/>
    <lineage>
        <taxon>Eukaryota</taxon>
        <taxon>Viridiplantae</taxon>
        <taxon>Streptophyta</taxon>
        <taxon>Embryophyta</taxon>
        <taxon>Tracheophyta</taxon>
        <taxon>Spermatophyta</taxon>
        <taxon>Magnoliopsida</taxon>
        <taxon>eudicotyledons</taxon>
        <taxon>Gunneridae</taxon>
        <taxon>Pentapetalae</taxon>
        <taxon>rosids</taxon>
        <taxon>malvids</taxon>
        <taxon>Sapindales</taxon>
        <taxon>Sapindaceae</taxon>
        <taxon>Hippocastanoideae</taxon>
        <taxon>Acereae</taxon>
        <taxon>Acer</taxon>
    </lineage>
</organism>
<feature type="region of interest" description="Disordered" evidence="1">
    <location>
        <begin position="295"/>
        <end position="314"/>
    </location>
</feature>
<accession>A0A5C7HE59</accession>
<sequence>MMDADEVASLCAALSLKEKYGPLMPLQVDLKNKGEKLLALRLVGKILSNKLVNREEIGIFLGKMIGDFKEVDVGPSGECVGKFLRVRVVINVDEPLRRMLRVDVLRDGTKTNLLLRGERSRGGVASDSKLTSVTDSERMTQQETEIGSNRRIVPEVPEPAKDRAVQVVGSNIEARTLSRKLGDDSSNNDGYHEKILVNGKVSKNLGEVFNKEIVVSTVRDSESVDKEMEENVKVISSVQGINKEAGPSMVGKAGVDVVSNIDGAKLGISKEKSSGNSDRKSEGVTGLVRLGSLDWAGKQSSDDRPNSPELGNRPIITTMDVDFGMDQGHPTVKDSSRMLRWLWTS</sequence>
<reference evidence="3" key="1">
    <citation type="journal article" date="2019" name="Gigascience">
        <title>De novo genome assembly of the endangered Acer yangbiense, a plant species with extremely small populations endemic to Yunnan Province, China.</title>
        <authorList>
            <person name="Yang J."/>
            <person name="Wariss H.M."/>
            <person name="Tao L."/>
            <person name="Zhang R."/>
            <person name="Yun Q."/>
            <person name="Hollingsworth P."/>
            <person name="Dao Z."/>
            <person name="Luo G."/>
            <person name="Guo H."/>
            <person name="Ma Y."/>
            <person name="Sun W."/>
        </authorList>
    </citation>
    <scope>NUCLEOTIDE SEQUENCE [LARGE SCALE GENOMIC DNA]</scope>
    <source>
        <strain evidence="3">cv. Malutang</strain>
    </source>
</reference>
<gene>
    <name evidence="2" type="ORF">EZV62_020483</name>
</gene>
<dbReference type="EMBL" id="VAHF01000009">
    <property type="protein sequence ID" value="TXG55227.1"/>
    <property type="molecule type" value="Genomic_DNA"/>
</dbReference>
<evidence type="ECO:0000256" key="1">
    <source>
        <dbReference type="SAM" id="MobiDB-lite"/>
    </source>
</evidence>
<dbReference type="OrthoDB" id="1750606at2759"/>
<protein>
    <recommendedName>
        <fullName evidence="4">DUF4283 domain-containing protein</fullName>
    </recommendedName>
</protein>
<dbReference type="AlphaFoldDB" id="A0A5C7HE59"/>
<proteinExistence type="predicted"/>
<evidence type="ECO:0000313" key="2">
    <source>
        <dbReference type="EMBL" id="TXG55227.1"/>
    </source>
</evidence>
<keyword evidence="3" id="KW-1185">Reference proteome</keyword>
<dbReference type="Proteomes" id="UP000323000">
    <property type="component" value="Chromosome 9"/>
</dbReference>
<evidence type="ECO:0008006" key="4">
    <source>
        <dbReference type="Google" id="ProtNLM"/>
    </source>
</evidence>
<name>A0A5C7HE59_9ROSI</name>